<dbReference type="InParanoid" id="A0A2R6QN35"/>
<accession>A0A2R6QN35</accession>
<keyword evidence="4" id="KW-1185">Reference proteome</keyword>
<dbReference type="EMBL" id="NKQK01000014">
    <property type="protein sequence ID" value="PSS11308.1"/>
    <property type="molecule type" value="Genomic_DNA"/>
</dbReference>
<gene>
    <name evidence="3" type="ORF">CEY00_Acc15582</name>
</gene>
<dbReference type="Proteomes" id="UP000241394">
    <property type="component" value="Chromosome LG14"/>
</dbReference>
<feature type="domain" description="DUF7890" evidence="2">
    <location>
        <begin position="67"/>
        <end position="111"/>
    </location>
</feature>
<dbReference type="PANTHER" id="PTHR36782">
    <property type="entry name" value="BNAC03G62080D PROTEIN"/>
    <property type="match status" value="1"/>
</dbReference>
<protein>
    <submittedName>
        <fullName evidence="3">Nipped-B-like protein</fullName>
    </submittedName>
</protein>
<evidence type="ECO:0000313" key="3">
    <source>
        <dbReference type="EMBL" id="PSS11308.1"/>
    </source>
</evidence>
<reference evidence="3 4" key="1">
    <citation type="submission" date="2017-07" db="EMBL/GenBank/DDBJ databases">
        <title>An improved, manually edited Actinidia chinensis var. chinensis (kiwifruit) genome highlights the challenges associated with draft genomes and gene prediction in plants.</title>
        <authorList>
            <person name="Pilkington S."/>
            <person name="Crowhurst R."/>
            <person name="Hilario E."/>
            <person name="Nardozza S."/>
            <person name="Fraser L."/>
            <person name="Peng Y."/>
            <person name="Gunaseelan K."/>
            <person name="Simpson R."/>
            <person name="Tahir J."/>
            <person name="Deroles S."/>
            <person name="Templeton K."/>
            <person name="Luo Z."/>
            <person name="Davy M."/>
            <person name="Cheng C."/>
            <person name="Mcneilage M."/>
            <person name="Scaglione D."/>
            <person name="Liu Y."/>
            <person name="Zhang Q."/>
            <person name="Datson P."/>
            <person name="De Silva N."/>
            <person name="Gardiner S."/>
            <person name="Bassett H."/>
            <person name="Chagne D."/>
            <person name="Mccallum J."/>
            <person name="Dzierzon H."/>
            <person name="Deng C."/>
            <person name="Wang Y.-Y."/>
            <person name="Barron N."/>
            <person name="Manako K."/>
            <person name="Bowen J."/>
            <person name="Foster T."/>
            <person name="Erridge Z."/>
            <person name="Tiffin H."/>
            <person name="Waite C."/>
            <person name="Davies K."/>
            <person name="Grierson E."/>
            <person name="Laing W."/>
            <person name="Kirk R."/>
            <person name="Chen X."/>
            <person name="Wood M."/>
            <person name="Montefiori M."/>
            <person name="Brummell D."/>
            <person name="Schwinn K."/>
            <person name="Catanach A."/>
            <person name="Fullerton C."/>
            <person name="Li D."/>
            <person name="Meiyalaghan S."/>
            <person name="Nieuwenhuizen N."/>
            <person name="Read N."/>
            <person name="Prakash R."/>
            <person name="Hunter D."/>
            <person name="Zhang H."/>
            <person name="Mckenzie M."/>
            <person name="Knabel M."/>
            <person name="Harris A."/>
            <person name="Allan A."/>
            <person name="Chen A."/>
            <person name="Janssen B."/>
            <person name="Plunkett B."/>
            <person name="Dwamena C."/>
            <person name="Voogd C."/>
            <person name="Leif D."/>
            <person name="Lafferty D."/>
            <person name="Souleyre E."/>
            <person name="Varkonyi-Gasic E."/>
            <person name="Gambi F."/>
            <person name="Hanley J."/>
            <person name="Yao J.-L."/>
            <person name="Cheung J."/>
            <person name="David K."/>
            <person name="Warren B."/>
            <person name="Marsh K."/>
            <person name="Snowden K."/>
            <person name="Lin-Wang K."/>
            <person name="Brian L."/>
            <person name="Martinez-Sanchez M."/>
            <person name="Wang M."/>
            <person name="Ileperuma N."/>
            <person name="Macnee N."/>
            <person name="Campin R."/>
            <person name="Mcatee P."/>
            <person name="Drummond R."/>
            <person name="Espley R."/>
            <person name="Ireland H."/>
            <person name="Wu R."/>
            <person name="Atkinson R."/>
            <person name="Karunairetnam S."/>
            <person name="Bulley S."/>
            <person name="Chunkath S."/>
            <person name="Hanley Z."/>
            <person name="Storey R."/>
            <person name="Thrimawithana A."/>
            <person name="Thomson S."/>
            <person name="David C."/>
            <person name="Testolin R."/>
        </authorList>
    </citation>
    <scope>NUCLEOTIDE SEQUENCE [LARGE SCALE GENOMIC DNA]</scope>
    <source>
        <strain evidence="4">cv. Red5</strain>
        <tissue evidence="3">Young leaf</tissue>
    </source>
</reference>
<organism evidence="3 4">
    <name type="scientific">Actinidia chinensis var. chinensis</name>
    <name type="common">Chinese soft-hair kiwi</name>
    <dbReference type="NCBI Taxonomy" id="1590841"/>
    <lineage>
        <taxon>Eukaryota</taxon>
        <taxon>Viridiplantae</taxon>
        <taxon>Streptophyta</taxon>
        <taxon>Embryophyta</taxon>
        <taxon>Tracheophyta</taxon>
        <taxon>Spermatophyta</taxon>
        <taxon>Magnoliopsida</taxon>
        <taxon>eudicotyledons</taxon>
        <taxon>Gunneridae</taxon>
        <taxon>Pentapetalae</taxon>
        <taxon>asterids</taxon>
        <taxon>Ericales</taxon>
        <taxon>Actinidiaceae</taxon>
        <taxon>Actinidia</taxon>
    </lineage>
</organism>
<dbReference type="STRING" id="1590841.A0A2R6QN35"/>
<sequence>MLGLLHSYFSEIRFDSIAKARKQNKPNYVSRDDLDKRKSPSKLKKRAEGEAKPLLHKEDGKKPESERLRVKILMTKEEAARLLSRCKDGGVLEFKDVARELVHIPASRVSVASSSTCSDPPVLVSIPEEL</sequence>
<dbReference type="PANTHER" id="PTHR36782:SF1">
    <property type="entry name" value="CALCIUM UNIPORTER PROTEIN"/>
    <property type="match status" value="1"/>
</dbReference>
<dbReference type="OrthoDB" id="1077969at2759"/>
<feature type="region of interest" description="Disordered" evidence="1">
    <location>
        <begin position="23"/>
        <end position="63"/>
    </location>
</feature>
<dbReference type="AlphaFoldDB" id="A0A2R6QN35"/>
<dbReference type="Pfam" id="PF25418">
    <property type="entry name" value="DUF7890"/>
    <property type="match status" value="1"/>
</dbReference>
<name>A0A2R6QN35_ACTCC</name>
<comment type="caution">
    <text evidence="3">The sequence shown here is derived from an EMBL/GenBank/DDBJ whole genome shotgun (WGS) entry which is preliminary data.</text>
</comment>
<evidence type="ECO:0000313" key="4">
    <source>
        <dbReference type="Proteomes" id="UP000241394"/>
    </source>
</evidence>
<dbReference type="OMA" id="GMIRTIF"/>
<evidence type="ECO:0000259" key="2">
    <source>
        <dbReference type="Pfam" id="PF25418"/>
    </source>
</evidence>
<reference evidence="4" key="2">
    <citation type="journal article" date="2018" name="BMC Genomics">
        <title>A manually annotated Actinidia chinensis var. chinensis (kiwifruit) genome highlights the challenges associated with draft genomes and gene prediction in plants.</title>
        <authorList>
            <person name="Pilkington S.M."/>
            <person name="Crowhurst R."/>
            <person name="Hilario E."/>
            <person name="Nardozza S."/>
            <person name="Fraser L."/>
            <person name="Peng Y."/>
            <person name="Gunaseelan K."/>
            <person name="Simpson R."/>
            <person name="Tahir J."/>
            <person name="Deroles S.C."/>
            <person name="Templeton K."/>
            <person name="Luo Z."/>
            <person name="Davy M."/>
            <person name="Cheng C."/>
            <person name="McNeilage M."/>
            <person name="Scaglione D."/>
            <person name="Liu Y."/>
            <person name="Zhang Q."/>
            <person name="Datson P."/>
            <person name="De Silva N."/>
            <person name="Gardiner S.E."/>
            <person name="Bassett H."/>
            <person name="Chagne D."/>
            <person name="McCallum J."/>
            <person name="Dzierzon H."/>
            <person name="Deng C."/>
            <person name="Wang Y.Y."/>
            <person name="Barron L."/>
            <person name="Manako K."/>
            <person name="Bowen J."/>
            <person name="Foster T.M."/>
            <person name="Erridge Z.A."/>
            <person name="Tiffin H."/>
            <person name="Waite C.N."/>
            <person name="Davies K.M."/>
            <person name="Grierson E.P."/>
            <person name="Laing W.A."/>
            <person name="Kirk R."/>
            <person name="Chen X."/>
            <person name="Wood M."/>
            <person name="Montefiori M."/>
            <person name="Brummell D.A."/>
            <person name="Schwinn K.E."/>
            <person name="Catanach A."/>
            <person name="Fullerton C."/>
            <person name="Li D."/>
            <person name="Meiyalaghan S."/>
            <person name="Nieuwenhuizen N."/>
            <person name="Read N."/>
            <person name="Prakash R."/>
            <person name="Hunter D."/>
            <person name="Zhang H."/>
            <person name="McKenzie M."/>
            <person name="Knabel M."/>
            <person name="Harris A."/>
            <person name="Allan A.C."/>
            <person name="Gleave A."/>
            <person name="Chen A."/>
            <person name="Janssen B.J."/>
            <person name="Plunkett B."/>
            <person name="Ampomah-Dwamena C."/>
            <person name="Voogd C."/>
            <person name="Leif D."/>
            <person name="Lafferty D."/>
            <person name="Souleyre E.J.F."/>
            <person name="Varkonyi-Gasic E."/>
            <person name="Gambi F."/>
            <person name="Hanley J."/>
            <person name="Yao J.L."/>
            <person name="Cheung J."/>
            <person name="David K.M."/>
            <person name="Warren B."/>
            <person name="Marsh K."/>
            <person name="Snowden K.C."/>
            <person name="Lin-Wang K."/>
            <person name="Brian L."/>
            <person name="Martinez-Sanchez M."/>
            <person name="Wang M."/>
            <person name="Ileperuma N."/>
            <person name="Macnee N."/>
            <person name="Campin R."/>
            <person name="McAtee P."/>
            <person name="Drummond R.S.M."/>
            <person name="Espley R.V."/>
            <person name="Ireland H.S."/>
            <person name="Wu R."/>
            <person name="Atkinson R.G."/>
            <person name="Karunairetnam S."/>
            <person name="Bulley S."/>
            <person name="Chunkath S."/>
            <person name="Hanley Z."/>
            <person name="Storey R."/>
            <person name="Thrimawithana A.H."/>
            <person name="Thomson S."/>
            <person name="David C."/>
            <person name="Testolin R."/>
            <person name="Huang H."/>
            <person name="Hellens R.P."/>
            <person name="Schaffer R.J."/>
        </authorList>
    </citation>
    <scope>NUCLEOTIDE SEQUENCE [LARGE SCALE GENOMIC DNA]</scope>
    <source>
        <strain evidence="4">cv. Red5</strain>
    </source>
</reference>
<proteinExistence type="predicted"/>
<feature type="compositionally biased region" description="Basic and acidic residues" evidence="1">
    <location>
        <begin position="46"/>
        <end position="63"/>
    </location>
</feature>
<dbReference type="Gramene" id="PSS11308">
    <property type="protein sequence ID" value="PSS11308"/>
    <property type="gene ID" value="CEY00_Acc15582"/>
</dbReference>
<dbReference type="InterPro" id="IPR057212">
    <property type="entry name" value="DUF7890"/>
</dbReference>
<evidence type="ECO:0000256" key="1">
    <source>
        <dbReference type="SAM" id="MobiDB-lite"/>
    </source>
</evidence>